<keyword evidence="3 6" id="KW-0812">Transmembrane</keyword>
<dbReference type="Proteomes" id="UP001178148">
    <property type="component" value="Unassembled WGS sequence"/>
</dbReference>
<dbReference type="GO" id="GO:0000271">
    <property type="term" value="P:polysaccharide biosynthetic process"/>
    <property type="evidence" value="ECO:0007669"/>
    <property type="project" value="InterPro"/>
</dbReference>
<keyword evidence="5 6" id="KW-0472">Membrane</keyword>
<evidence type="ECO:0000256" key="1">
    <source>
        <dbReference type="ARBA" id="ARBA00004141"/>
    </source>
</evidence>
<dbReference type="PANTHER" id="PTHR38459:SF1">
    <property type="entry name" value="PROPHAGE BACTOPRENOL-LINKED GLUCOSE TRANSLOCASE HOMOLOG"/>
    <property type="match status" value="1"/>
</dbReference>
<feature type="domain" description="GtrA/DPMS transmembrane" evidence="7">
    <location>
        <begin position="7"/>
        <end position="123"/>
    </location>
</feature>
<feature type="transmembrane region" description="Helical" evidence="6">
    <location>
        <begin position="100"/>
        <end position="122"/>
    </location>
</feature>
<evidence type="ECO:0000256" key="4">
    <source>
        <dbReference type="ARBA" id="ARBA00022989"/>
    </source>
</evidence>
<feature type="transmembrane region" description="Helical" evidence="6">
    <location>
        <begin position="5"/>
        <end position="27"/>
    </location>
</feature>
<accession>A0AA90NQY6</accession>
<evidence type="ECO:0000256" key="3">
    <source>
        <dbReference type="ARBA" id="ARBA00022692"/>
    </source>
</evidence>
<dbReference type="InterPro" id="IPR051401">
    <property type="entry name" value="GtrA_CellWall_Glycosyl"/>
</dbReference>
<proteinExistence type="inferred from homology"/>
<name>A0AA90NQY6_9GAMM</name>
<evidence type="ECO:0000256" key="6">
    <source>
        <dbReference type="SAM" id="Phobius"/>
    </source>
</evidence>
<keyword evidence="4 6" id="KW-1133">Transmembrane helix</keyword>
<feature type="transmembrane region" description="Helical" evidence="6">
    <location>
        <begin position="39"/>
        <end position="58"/>
    </location>
</feature>
<reference evidence="8 9" key="1">
    <citation type="journal article" date="2023" name="bioRxiv">
        <title>An intranuclear bacterial parasite of deep-sea mussels expresses apoptosis inhibitors acquired from its host.</title>
        <authorList>
            <person name="Gonzalez Porras M.A."/>
            <person name="Assie A."/>
            <person name="Tietjen M."/>
            <person name="Violette M."/>
            <person name="Kleiner M."/>
            <person name="Gruber-Vodicka H."/>
            <person name="Dubilier N."/>
            <person name="Leisch N."/>
        </authorList>
    </citation>
    <scope>NUCLEOTIDE SEQUENCE [LARGE SCALE GENOMIC DNA]</scope>
    <source>
        <strain evidence="8">IAP13</strain>
    </source>
</reference>
<dbReference type="AlphaFoldDB" id="A0AA90NQY6"/>
<comment type="caution">
    <text evidence="8">The sequence shown here is derived from an EMBL/GenBank/DDBJ whole genome shotgun (WGS) entry which is preliminary data.</text>
</comment>
<comment type="subcellular location">
    <subcellularLocation>
        <location evidence="1">Membrane</location>
        <topology evidence="1">Multi-pass membrane protein</topology>
    </subcellularLocation>
</comment>
<protein>
    <submittedName>
        <fullName evidence="8">GtrA family protein</fullName>
    </submittedName>
</protein>
<comment type="similarity">
    <text evidence="2">Belongs to the GtrA family.</text>
</comment>
<evidence type="ECO:0000313" key="9">
    <source>
        <dbReference type="Proteomes" id="UP001178148"/>
    </source>
</evidence>
<sequence length="124" mass="14173">MMHQLIKFVVVGSIAAVVHLGILRWTVEYMTVPPLLGNTMAFIVAFIVSYTGQSLWTFSHKQHAHARTITRFLVTQLLCSFTLNQILFAAFLAFSDLHYMVNSFIVLTIVPLVTYTVSKYWVFK</sequence>
<dbReference type="InterPro" id="IPR007267">
    <property type="entry name" value="GtrA_DPMS_TM"/>
</dbReference>
<organism evidence="8 9">
    <name type="scientific">Candidatus Endonucleibacter bathymodioli</name>
    <dbReference type="NCBI Taxonomy" id="539814"/>
    <lineage>
        <taxon>Bacteria</taxon>
        <taxon>Pseudomonadati</taxon>
        <taxon>Pseudomonadota</taxon>
        <taxon>Gammaproteobacteria</taxon>
        <taxon>Oceanospirillales</taxon>
        <taxon>Endozoicomonadaceae</taxon>
        <taxon>Candidatus Endonucleibacter</taxon>
    </lineage>
</organism>
<evidence type="ECO:0000256" key="5">
    <source>
        <dbReference type="ARBA" id="ARBA00023136"/>
    </source>
</evidence>
<gene>
    <name evidence="8" type="ORF">QS748_06825</name>
</gene>
<evidence type="ECO:0000259" key="7">
    <source>
        <dbReference type="Pfam" id="PF04138"/>
    </source>
</evidence>
<keyword evidence="9" id="KW-1185">Reference proteome</keyword>
<dbReference type="PANTHER" id="PTHR38459">
    <property type="entry name" value="PROPHAGE BACTOPRENOL-LINKED GLUCOSE TRANSLOCASE HOMOLOG"/>
    <property type="match status" value="1"/>
</dbReference>
<feature type="transmembrane region" description="Helical" evidence="6">
    <location>
        <begin position="70"/>
        <end position="94"/>
    </location>
</feature>
<dbReference type="Pfam" id="PF04138">
    <property type="entry name" value="GtrA_DPMS_TM"/>
    <property type="match status" value="1"/>
</dbReference>
<dbReference type="EMBL" id="JASXSV010000008">
    <property type="protein sequence ID" value="MDP0588904.1"/>
    <property type="molecule type" value="Genomic_DNA"/>
</dbReference>
<dbReference type="GO" id="GO:0005886">
    <property type="term" value="C:plasma membrane"/>
    <property type="evidence" value="ECO:0007669"/>
    <property type="project" value="TreeGrafter"/>
</dbReference>
<evidence type="ECO:0000313" key="8">
    <source>
        <dbReference type="EMBL" id="MDP0588904.1"/>
    </source>
</evidence>
<evidence type="ECO:0000256" key="2">
    <source>
        <dbReference type="ARBA" id="ARBA00009399"/>
    </source>
</evidence>